<evidence type="ECO:0000259" key="2">
    <source>
        <dbReference type="PROSITE" id="PS50405"/>
    </source>
</evidence>
<evidence type="ECO:0000259" key="1">
    <source>
        <dbReference type="PROSITE" id="PS50404"/>
    </source>
</evidence>
<dbReference type="Pfam" id="PF13417">
    <property type="entry name" value="GST_N_3"/>
    <property type="match status" value="1"/>
</dbReference>
<dbReference type="SFLD" id="SFLDG00358">
    <property type="entry name" value="Main_(cytGST)"/>
    <property type="match status" value="1"/>
</dbReference>
<reference evidence="3" key="1">
    <citation type="submission" date="2018-05" db="EMBL/GenBank/DDBJ databases">
        <authorList>
            <person name="Lanie J.A."/>
            <person name="Ng W.-L."/>
            <person name="Kazmierczak K.M."/>
            <person name="Andrzejewski T.M."/>
            <person name="Davidsen T.M."/>
            <person name="Wayne K.J."/>
            <person name="Tettelin H."/>
            <person name="Glass J.I."/>
            <person name="Rusch D."/>
            <person name="Podicherti R."/>
            <person name="Tsui H.-C.T."/>
            <person name="Winkler M.E."/>
        </authorList>
    </citation>
    <scope>NUCLEOTIDE SEQUENCE</scope>
</reference>
<dbReference type="InterPro" id="IPR040079">
    <property type="entry name" value="Glutathione_S-Trfase"/>
</dbReference>
<dbReference type="AlphaFoldDB" id="A0A381XJC0"/>
<dbReference type="InterPro" id="IPR036249">
    <property type="entry name" value="Thioredoxin-like_sf"/>
</dbReference>
<dbReference type="Pfam" id="PF13410">
    <property type="entry name" value="GST_C_2"/>
    <property type="match status" value="1"/>
</dbReference>
<feature type="domain" description="GST N-terminal" evidence="1">
    <location>
        <begin position="1"/>
        <end position="81"/>
    </location>
</feature>
<proteinExistence type="predicted"/>
<dbReference type="PROSITE" id="PS50404">
    <property type="entry name" value="GST_NTER"/>
    <property type="match status" value="1"/>
</dbReference>
<dbReference type="InterPro" id="IPR004045">
    <property type="entry name" value="Glutathione_S-Trfase_N"/>
</dbReference>
<dbReference type="SUPFAM" id="SSF47616">
    <property type="entry name" value="GST C-terminal domain-like"/>
    <property type="match status" value="1"/>
</dbReference>
<organism evidence="3">
    <name type="scientific">marine metagenome</name>
    <dbReference type="NCBI Taxonomy" id="408172"/>
    <lineage>
        <taxon>unclassified sequences</taxon>
        <taxon>metagenomes</taxon>
        <taxon>ecological metagenomes</taxon>
    </lineage>
</organism>
<evidence type="ECO:0008006" key="4">
    <source>
        <dbReference type="Google" id="ProtNLM"/>
    </source>
</evidence>
<dbReference type="PANTHER" id="PTHR44051:SF8">
    <property type="entry name" value="GLUTATHIONE S-TRANSFERASE GSTA"/>
    <property type="match status" value="1"/>
</dbReference>
<gene>
    <name evidence="3" type="ORF">METZ01_LOCUS117456</name>
</gene>
<dbReference type="InterPro" id="IPR010987">
    <property type="entry name" value="Glutathione-S-Trfase_C-like"/>
</dbReference>
<dbReference type="InterPro" id="IPR034345">
    <property type="entry name" value="Gtt2-like_N"/>
</dbReference>
<sequence length="211" mass="22776">MKLYDSTMAPNPRRVRVFMAEKGVDCENIQVDIIKGENLDESFLSINPRGLLPTLVLDDGTVIDETVAICRYIEETHPEPPLLGSDAISKAHIEARQRHMEFDGLLAAADAFRNSFPGFSSRGLAGNAGSVDAIPALAERGKNAMLRFYESLDTALDGSAFIAGETFSIADITALCTIDFAAGAARVPIPDHCSNVQRWHAEVSARPSAEA</sequence>
<protein>
    <recommendedName>
        <fullName evidence="4">GST N-terminal domain-containing protein</fullName>
    </recommendedName>
</protein>
<dbReference type="CDD" id="cd03051">
    <property type="entry name" value="GST_N_GTT2_like"/>
    <property type="match status" value="1"/>
</dbReference>
<dbReference type="PROSITE" id="PS50405">
    <property type="entry name" value="GST_CTER"/>
    <property type="match status" value="1"/>
</dbReference>
<accession>A0A381XJC0</accession>
<dbReference type="SFLD" id="SFLDS00019">
    <property type="entry name" value="Glutathione_Transferase_(cytos"/>
    <property type="match status" value="1"/>
</dbReference>
<name>A0A381XJC0_9ZZZZ</name>
<dbReference type="SUPFAM" id="SSF52833">
    <property type="entry name" value="Thioredoxin-like"/>
    <property type="match status" value="1"/>
</dbReference>
<dbReference type="EMBL" id="UINC01015321">
    <property type="protein sequence ID" value="SVA64602.1"/>
    <property type="molecule type" value="Genomic_DNA"/>
</dbReference>
<dbReference type="Gene3D" id="1.20.1050.10">
    <property type="match status" value="1"/>
</dbReference>
<dbReference type="PANTHER" id="PTHR44051">
    <property type="entry name" value="GLUTATHIONE S-TRANSFERASE-RELATED"/>
    <property type="match status" value="1"/>
</dbReference>
<feature type="domain" description="GST C-terminal" evidence="2">
    <location>
        <begin position="88"/>
        <end position="211"/>
    </location>
</feature>
<dbReference type="InterPro" id="IPR036282">
    <property type="entry name" value="Glutathione-S-Trfase_C_sf"/>
</dbReference>
<dbReference type="Gene3D" id="3.40.30.10">
    <property type="entry name" value="Glutaredoxin"/>
    <property type="match status" value="1"/>
</dbReference>
<evidence type="ECO:0000313" key="3">
    <source>
        <dbReference type="EMBL" id="SVA64602.1"/>
    </source>
</evidence>